<evidence type="ECO:0000313" key="2">
    <source>
        <dbReference type="EMBL" id="MFB9819204.1"/>
    </source>
</evidence>
<dbReference type="RefSeq" id="WP_234748001.1">
    <property type="nucleotide sequence ID" value="NZ_BAAAWN010000001.1"/>
</dbReference>
<dbReference type="CDD" id="cd05399">
    <property type="entry name" value="NT_Rel-Spo_like"/>
    <property type="match status" value="1"/>
</dbReference>
<keyword evidence="3" id="KW-1185">Reference proteome</keyword>
<reference evidence="2 3" key="1">
    <citation type="submission" date="2024-09" db="EMBL/GenBank/DDBJ databases">
        <authorList>
            <person name="Sun Q."/>
            <person name="Mori K."/>
        </authorList>
    </citation>
    <scope>NUCLEOTIDE SEQUENCE [LARGE SCALE GENOMIC DNA]</scope>
    <source>
        <strain evidence="2 3">JCM 1334</strain>
    </source>
</reference>
<dbReference type="EMBL" id="JBHMBC010000007">
    <property type="protein sequence ID" value="MFB9819204.1"/>
    <property type="molecule type" value="Genomic_DNA"/>
</dbReference>
<dbReference type="Pfam" id="PF04607">
    <property type="entry name" value="RelA_SpoT"/>
    <property type="match status" value="1"/>
</dbReference>
<dbReference type="SMART" id="SM00954">
    <property type="entry name" value="RelA_SpoT"/>
    <property type="match status" value="1"/>
</dbReference>
<evidence type="ECO:0000259" key="1">
    <source>
        <dbReference type="SMART" id="SM00954"/>
    </source>
</evidence>
<comment type="caution">
    <text evidence="2">The sequence shown here is derived from an EMBL/GenBank/DDBJ whole genome shotgun (WGS) entry which is preliminary data.</text>
</comment>
<protein>
    <submittedName>
        <fullName evidence="2">GTP pyrophosphokinase family protein</fullName>
    </submittedName>
</protein>
<accession>A0ABV5XWY2</accession>
<evidence type="ECO:0000313" key="3">
    <source>
        <dbReference type="Proteomes" id="UP001589702"/>
    </source>
</evidence>
<dbReference type="Proteomes" id="UP001589702">
    <property type="component" value="Unassembled WGS sequence"/>
</dbReference>
<dbReference type="InterPro" id="IPR043519">
    <property type="entry name" value="NT_sf"/>
</dbReference>
<dbReference type="SUPFAM" id="SSF81301">
    <property type="entry name" value="Nucleotidyltransferase"/>
    <property type="match status" value="1"/>
</dbReference>
<sequence length="424" mass="48177">MDERLESMYIVTEFLDRYGKEIDYYDQVARIVARRLEAALSGAGLRAIVTSRSKDLSRLQDKLKQRNARNPYTSVAGVYADIADLAGVRVALYFPGERDQVGKLITRLFDEYDSKREFPLDVNHSENRKFSGYSAVHYRVRLRSGDLEESEQRYSDANVEIQVASVLMHAWSEVEHDLVYKPEGAISPQEHSLLDQLNGLVLAGEISLEQLQKAGEARVAQEGRAFQNHYDLAAHLLSKASSLNLDEIDDSGMGRVDVLYSLLSELGKNTPEDLKPYLREIHGHLEKRPLAEQIIDAVLIEDQSLYEKYQRIRERIVGKPTAAGDSGEVHREIGAFLSAWVELERLLREVTLKEERVGAGLFDPKWFRNKGDSGRKTLFELMELRKFRNRLVHGIDAPSEEQLHASTEGVRAIIDELEKPENSV</sequence>
<gene>
    <name evidence="2" type="ORF">ACFFP1_06785</name>
</gene>
<name>A0ABV5XWY2_ARTRM</name>
<dbReference type="PANTHER" id="PTHR41773:SF1">
    <property type="entry name" value="RELA_SPOT DOMAIN-CONTAINING PROTEIN"/>
    <property type="match status" value="1"/>
</dbReference>
<dbReference type="InterPro" id="IPR007685">
    <property type="entry name" value="RelA_SpoT"/>
</dbReference>
<dbReference type="Gene3D" id="3.30.460.10">
    <property type="entry name" value="Beta Polymerase, domain 2"/>
    <property type="match status" value="1"/>
</dbReference>
<proteinExistence type="predicted"/>
<feature type="domain" description="RelA/SpoT" evidence="1">
    <location>
        <begin position="51"/>
        <end position="186"/>
    </location>
</feature>
<dbReference type="PANTHER" id="PTHR41773">
    <property type="entry name" value="GTP PYROPHOSPHATASE-RELATED"/>
    <property type="match status" value="1"/>
</dbReference>
<organism evidence="2 3">
    <name type="scientific">Arthrobacter ramosus</name>
    <dbReference type="NCBI Taxonomy" id="1672"/>
    <lineage>
        <taxon>Bacteria</taxon>
        <taxon>Bacillati</taxon>
        <taxon>Actinomycetota</taxon>
        <taxon>Actinomycetes</taxon>
        <taxon>Micrococcales</taxon>
        <taxon>Micrococcaceae</taxon>
        <taxon>Arthrobacter</taxon>
    </lineage>
</organism>